<protein>
    <recommendedName>
        <fullName evidence="3">Lipoprotein</fullName>
    </recommendedName>
</protein>
<comment type="caution">
    <text evidence="1">The sequence shown here is derived from an EMBL/GenBank/DDBJ whole genome shotgun (WGS) entry which is preliminary data.</text>
</comment>
<dbReference type="AlphaFoldDB" id="A0AAV3K127"/>
<gene>
    <name evidence="1" type="ORF">N173_15395</name>
</gene>
<dbReference type="PROSITE" id="PS51257">
    <property type="entry name" value="PROKAR_LIPOPROTEIN"/>
    <property type="match status" value="1"/>
</dbReference>
<evidence type="ECO:0008006" key="3">
    <source>
        <dbReference type="Google" id="ProtNLM"/>
    </source>
</evidence>
<evidence type="ECO:0000313" key="1">
    <source>
        <dbReference type="EMBL" id="ERH70151.1"/>
    </source>
</evidence>
<proteinExistence type="predicted"/>
<dbReference type="EMBL" id="AVST01000056">
    <property type="protein sequence ID" value="ERH70151.1"/>
    <property type="molecule type" value="Genomic_DNA"/>
</dbReference>
<sequence>MLDKISKILLLIGILSLIGCSIIDKKTCINHFNNRVSILTKDSQIIKSINLINKNIFCGDQTYSEFYNNINLFLLGLNNNQKKNFYVILFFTEFHKNDNGGEFIEFLLRNKIDISDQYIEISTNNHLISQMKYTNEELLNIKKLGELLKK</sequence>
<dbReference type="RefSeq" id="WP_021510608.1">
    <property type="nucleotide sequence ID" value="NZ_AVST01000056.1"/>
</dbReference>
<evidence type="ECO:0000313" key="2">
    <source>
        <dbReference type="Proteomes" id="UP000016517"/>
    </source>
</evidence>
<name>A0AAV3K127_ACIBA</name>
<organism evidence="1 2">
    <name type="scientific">Acinetobacter baumannii EGD-HP18</name>
    <dbReference type="NCBI Taxonomy" id="1358412"/>
    <lineage>
        <taxon>Bacteria</taxon>
        <taxon>Pseudomonadati</taxon>
        <taxon>Pseudomonadota</taxon>
        <taxon>Gammaproteobacteria</taxon>
        <taxon>Moraxellales</taxon>
        <taxon>Moraxellaceae</taxon>
        <taxon>Acinetobacter</taxon>
        <taxon>Acinetobacter calcoaceticus/baumannii complex</taxon>
    </lineage>
</organism>
<accession>A0AAV3K127</accession>
<reference evidence="1 2" key="1">
    <citation type="submission" date="2013-08" db="EMBL/GenBank/DDBJ databases">
        <title>Study of Ammonical-Nitrogen removal by Nitrification Denitrification process using lab isolates.</title>
        <authorList>
            <person name="Khardenavis A.A."/>
            <person name="Pal R.R."/>
            <person name="Kapley A."/>
            <person name="Qureshi A."/>
            <person name="Purohit H.J."/>
        </authorList>
    </citation>
    <scope>NUCLEOTIDE SEQUENCE [LARGE SCALE GENOMIC DNA]</scope>
    <source>
        <strain evidence="1 2">EGD-HP18</strain>
    </source>
</reference>
<dbReference type="Proteomes" id="UP000016517">
    <property type="component" value="Unassembled WGS sequence"/>
</dbReference>